<proteinExistence type="predicted"/>
<dbReference type="Gene3D" id="3.30.470.20">
    <property type="entry name" value="ATP-grasp fold, B domain"/>
    <property type="match status" value="1"/>
</dbReference>
<dbReference type="RefSeq" id="WP_125092151.1">
    <property type="nucleotide sequence ID" value="NZ_RSAA01000020.1"/>
</dbReference>
<keyword evidence="3" id="KW-1185">Reference proteome</keyword>
<dbReference type="InterPro" id="IPR016181">
    <property type="entry name" value="Acyl_CoA_acyltransferase"/>
</dbReference>
<dbReference type="InterPro" id="IPR000182">
    <property type="entry name" value="GNAT_dom"/>
</dbReference>
<dbReference type="OrthoDB" id="190266at2"/>
<dbReference type="Pfam" id="PF13549">
    <property type="entry name" value="ATP-grasp_5"/>
    <property type="match status" value="1"/>
</dbReference>
<dbReference type="PROSITE" id="PS51186">
    <property type="entry name" value="GNAT"/>
    <property type="match status" value="1"/>
</dbReference>
<reference evidence="2 3" key="1">
    <citation type="submission" date="2018-11" db="EMBL/GenBank/DDBJ databases">
        <title>Saccharopolyspora rhizosphaerae sp. nov., an actinomycete isolated from rhizosphere soil in Thailand.</title>
        <authorList>
            <person name="Intra B."/>
            <person name="Euanorasetr J."/>
            <person name="Take A."/>
            <person name="Inahashi Y."/>
            <person name="Mori M."/>
            <person name="Panbangred W."/>
            <person name="Matsumoto A."/>
        </authorList>
    </citation>
    <scope>NUCLEOTIDE SEQUENCE [LARGE SCALE GENOMIC DNA]</scope>
    <source>
        <strain evidence="2 3">H219</strain>
    </source>
</reference>
<sequence>MSTGGGADHGPEEQETAQVARAVLTDGSVVTVRPLEVRDLAEVERLHSALSEVDRYFRFFGAPSEVALERFMRRLVDQGDARALALGAFDGHRLIGVGHFEVLIPEVAEVAFVVERARHARGVGTLLLEHLVSAARRRGLREFRAEVLAANSAMMRVFQDSGLQYDVCADGSSYQVTVALDPGEPYWAKVSDRERVADIASLRRVLCPASVAVIGASHRASAVGNALLSNIIRGGYTGNVFAVNRSGGEVLGLTAHRSASDLPETPELAVLCVPAEHVPDVAEECGDLGVRALVVLTAGISGCPMFAEGLVAAVRRWGMRLLGPNCLGLVNTDPVVRLDATFSAAGAPQGEVGLATQSGGVGIALIERLSGLGLGISTMVSTGDKYDVSGNDMLLWWERDPRTIAGVLYLESFGNPRKFAWLARRFSERKPLIVLRSGASPIAQRAALSHTAAAATPSTTREALLRHTGAIGVDDLGELVAVLGLLSWQRLPKGPRVAVVSNAGGLGLLAAEACAQAGLEFSSLPEAGPDLAALLPEQASSRNPVDTTAAIDVATFAQSVEFVLRDETVDAVVVPVLRTAVSDPITGLTDAVSRARADGCDTPVLAVSAGQEESLASLVDGEARIPVFADHTLAAQALADVTTYSRWLKRSHGVVPDLARIDVSTARDLVGSALDHLPAGGWLGDDVVRKLLGSFGLPSVPSWECATEDDAVVALREFDCQVVLKAHVEGLVHKGRAGGVVLGVATVPDLRAGWARLRARFGTDLRGVTVQPMVAQGREFLVGTLSEPALGPIIVFALGGTDTDLIADRSRRLLPLTTGDAEDMLHELRAGPQLFGPRSDETLDRDAVTDVLLRTARLAELLPEIAEIDLNPLIVTAGGVQIPDARIRLEPREIEDPLIRRLRL</sequence>
<feature type="domain" description="N-acetyltransferase" evidence="1">
    <location>
        <begin position="35"/>
        <end position="187"/>
    </location>
</feature>
<dbReference type="Proteomes" id="UP000274515">
    <property type="component" value="Unassembled WGS sequence"/>
</dbReference>
<name>A0A3R8QJW3_9PSEU</name>
<dbReference type="SUPFAM" id="SSF52210">
    <property type="entry name" value="Succinyl-CoA synthetase domains"/>
    <property type="match status" value="2"/>
</dbReference>
<dbReference type="CDD" id="cd04301">
    <property type="entry name" value="NAT_SF"/>
    <property type="match status" value="1"/>
</dbReference>
<dbReference type="GO" id="GO:0043758">
    <property type="term" value="F:acetate-CoA ligase (ADP-forming) activity"/>
    <property type="evidence" value="ECO:0007669"/>
    <property type="project" value="InterPro"/>
</dbReference>
<dbReference type="InterPro" id="IPR013815">
    <property type="entry name" value="ATP_grasp_subdomain_1"/>
</dbReference>
<organism evidence="2 3">
    <name type="scientific">Saccharopolyspora rhizosphaerae</name>
    <dbReference type="NCBI Taxonomy" id="2492662"/>
    <lineage>
        <taxon>Bacteria</taxon>
        <taxon>Bacillati</taxon>
        <taxon>Actinomycetota</taxon>
        <taxon>Actinomycetes</taxon>
        <taxon>Pseudonocardiales</taxon>
        <taxon>Pseudonocardiaceae</taxon>
        <taxon>Saccharopolyspora</taxon>
    </lineage>
</organism>
<dbReference type="Gene3D" id="3.40.50.261">
    <property type="entry name" value="Succinyl-CoA synthetase domains"/>
    <property type="match status" value="2"/>
</dbReference>
<dbReference type="EMBL" id="RSAA01000020">
    <property type="protein sequence ID" value="RRO14083.1"/>
    <property type="molecule type" value="Genomic_DNA"/>
</dbReference>
<comment type="caution">
    <text evidence="2">The sequence shown here is derived from an EMBL/GenBank/DDBJ whole genome shotgun (WGS) entry which is preliminary data.</text>
</comment>
<evidence type="ECO:0000259" key="1">
    <source>
        <dbReference type="PROSITE" id="PS51186"/>
    </source>
</evidence>
<dbReference type="PANTHER" id="PTHR42793">
    <property type="entry name" value="COA BINDING DOMAIN CONTAINING PROTEIN"/>
    <property type="match status" value="1"/>
</dbReference>
<dbReference type="InterPro" id="IPR036291">
    <property type="entry name" value="NAD(P)-bd_dom_sf"/>
</dbReference>
<dbReference type="GO" id="GO:0016747">
    <property type="term" value="F:acyltransferase activity, transferring groups other than amino-acyl groups"/>
    <property type="evidence" value="ECO:0007669"/>
    <property type="project" value="InterPro"/>
</dbReference>
<dbReference type="Gene3D" id="3.30.1490.20">
    <property type="entry name" value="ATP-grasp fold, A domain"/>
    <property type="match status" value="1"/>
</dbReference>
<dbReference type="SUPFAM" id="SSF51735">
    <property type="entry name" value="NAD(P)-binding Rossmann-fold domains"/>
    <property type="match status" value="1"/>
</dbReference>
<dbReference type="Pfam" id="PF13607">
    <property type="entry name" value="Succ_CoA_lig"/>
    <property type="match status" value="1"/>
</dbReference>
<dbReference type="Gene3D" id="3.40.630.30">
    <property type="match status" value="1"/>
</dbReference>
<evidence type="ECO:0000313" key="3">
    <source>
        <dbReference type="Proteomes" id="UP000274515"/>
    </source>
</evidence>
<dbReference type="Gene3D" id="3.40.50.720">
    <property type="entry name" value="NAD(P)-binding Rossmann-like Domain"/>
    <property type="match status" value="1"/>
</dbReference>
<dbReference type="AlphaFoldDB" id="A0A3R8QJW3"/>
<dbReference type="Pfam" id="PF13380">
    <property type="entry name" value="CoA_binding_2"/>
    <property type="match status" value="1"/>
</dbReference>
<dbReference type="InterPro" id="IPR032875">
    <property type="entry name" value="Succ_CoA_lig_flav_dom"/>
</dbReference>
<dbReference type="SUPFAM" id="SSF55729">
    <property type="entry name" value="Acyl-CoA N-acyltransferases (Nat)"/>
    <property type="match status" value="1"/>
</dbReference>
<dbReference type="SMART" id="SM00881">
    <property type="entry name" value="CoA_binding"/>
    <property type="match status" value="1"/>
</dbReference>
<dbReference type="Pfam" id="PF19045">
    <property type="entry name" value="Ligase_CoA_2"/>
    <property type="match status" value="1"/>
</dbReference>
<dbReference type="PANTHER" id="PTHR42793:SF1">
    <property type="entry name" value="PEPTIDYL-LYSINE N-ACETYLTRANSFERASE PATZ"/>
    <property type="match status" value="1"/>
</dbReference>
<evidence type="ECO:0000313" key="2">
    <source>
        <dbReference type="EMBL" id="RRO14083.1"/>
    </source>
</evidence>
<gene>
    <name evidence="2" type="ORF">EIL87_20195</name>
</gene>
<dbReference type="SUPFAM" id="SSF56059">
    <property type="entry name" value="Glutathione synthetase ATP-binding domain-like"/>
    <property type="match status" value="1"/>
</dbReference>
<keyword evidence="2" id="KW-0808">Transferase</keyword>
<accession>A0A3R8QJW3</accession>
<dbReference type="InterPro" id="IPR003781">
    <property type="entry name" value="CoA-bd"/>
</dbReference>
<dbReference type="GO" id="GO:0005524">
    <property type="term" value="F:ATP binding"/>
    <property type="evidence" value="ECO:0007669"/>
    <property type="project" value="InterPro"/>
</dbReference>
<dbReference type="InterPro" id="IPR043938">
    <property type="entry name" value="Ligase_CoA_dom"/>
</dbReference>
<dbReference type="InterPro" id="IPR016102">
    <property type="entry name" value="Succinyl-CoA_synth-like"/>
</dbReference>
<dbReference type="Pfam" id="PF00583">
    <property type="entry name" value="Acetyltransf_1"/>
    <property type="match status" value="1"/>
</dbReference>
<protein>
    <submittedName>
        <fullName evidence="2">GNAT family N-acetyltransferase</fullName>
    </submittedName>
</protein>